<organism evidence="2 3">
    <name type="scientific">Armadillidium nasatum</name>
    <dbReference type="NCBI Taxonomy" id="96803"/>
    <lineage>
        <taxon>Eukaryota</taxon>
        <taxon>Metazoa</taxon>
        <taxon>Ecdysozoa</taxon>
        <taxon>Arthropoda</taxon>
        <taxon>Crustacea</taxon>
        <taxon>Multicrustacea</taxon>
        <taxon>Malacostraca</taxon>
        <taxon>Eumalacostraca</taxon>
        <taxon>Peracarida</taxon>
        <taxon>Isopoda</taxon>
        <taxon>Oniscidea</taxon>
        <taxon>Crinocheta</taxon>
        <taxon>Armadillidiidae</taxon>
        <taxon>Armadillidium</taxon>
    </lineage>
</organism>
<dbReference type="InterPro" id="IPR006050">
    <property type="entry name" value="DNA_photolyase_N"/>
</dbReference>
<protein>
    <recommendedName>
        <fullName evidence="1">Photolyase/cryptochrome alpha/beta domain-containing protein</fullName>
    </recommendedName>
</protein>
<dbReference type="Pfam" id="PF00875">
    <property type="entry name" value="DNA_photolyase"/>
    <property type="match status" value="1"/>
</dbReference>
<dbReference type="AlphaFoldDB" id="A0A5N5TC71"/>
<dbReference type="InterPro" id="IPR014729">
    <property type="entry name" value="Rossmann-like_a/b/a_fold"/>
</dbReference>
<name>A0A5N5TC71_9CRUS</name>
<dbReference type="GO" id="GO:0000719">
    <property type="term" value="P:photoreactive repair"/>
    <property type="evidence" value="ECO:0007669"/>
    <property type="project" value="TreeGrafter"/>
</dbReference>
<gene>
    <name evidence="2" type="ORF">Anas_09127</name>
</gene>
<dbReference type="Gene3D" id="3.40.50.620">
    <property type="entry name" value="HUPs"/>
    <property type="match status" value="1"/>
</dbReference>
<sequence length="121" mass="14507">MTSKKQKVTLEESSKKIKLMDDTFIEKLESERNEVARSVTDFNFNKSRVRMLSKQLYIPENCDGIVYWMSREQRVQDNWVLLFAQRLALKHEMPLHIVFCLMPEFLDATFRHYDFLLKDSP</sequence>
<keyword evidence="3" id="KW-1185">Reference proteome</keyword>
<dbReference type="InterPro" id="IPR036155">
    <property type="entry name" value="Crypto/Photolyase_N_sf"/>
</dbReference>
<evidence type="ECO:0000313" key="2">
    <source>
        <dbReference type="EMBL" id="KAB7504236.1"/>
    </source>
</evidence>
<accession>A0A5N5TC71</accession>
<dbReference type="InterPro" id="IPR052219">
    <property type="entry name" value="Photolyase_Class-2"/>
</dbReference>
<evidence type="ECO:0000259" key="1">
    <source>
        <dbReference type="PROSITE" id="PS51645"/>
    </source>
</evidence>
<dbReference type="SUPFAM" id="SSF52425">
    <property type="entry name" value="Cryptochrome/photolyase, N-terminal domain"/>
    <property type="match status" value="1"/>
</dbReference>
<dbReference type="EMBL" id="SEYY01003529">
    <property type="protein sequence ID" value="KAB7504236.1"/>
    <property type="molecule type" value="Genomic_DNA"/>
</dbReference>
<dbReference type="Proteomes" id="UP000326759">
    <property type="component" value="Unassembled WGS sequence"/>
</dbReference>
<dbReference type="OrthoDB" id="496749at2759"/>
<reference evidence="2 3" key="1">
    <citation type="journal article" date="2019" name="PLoS Biol.">
        <title>Sex chromosomes control vertical transmission of feminizing Wolbachia symbionts in an isopod.</title>
        <authorList>
            <person name="Becking T."/>
            <person name="Chebbi M.A."/>
            <person name="Giraud I."/>
            <person name="Moumen B."/>
            <person name="Laverre T."/>
            <person name="Caubet Y."/>
            <person name="Peccoud J."/>
            <person name="Gilbert C."/>
            <person name="Cordaux R."/>
        </authorList>
    </citation>
    <scope>NUCLEOTIDE SEQUENCE [LARGE SCALE GENOMIC DNA]</scope>
    <source>
        <strain evidence="2">ANa2</strain>
        <tissue evidence="2">Whole body excluding digestive tract and cuticle</tissue>
    </source>
</reference>
<feature type="domain" description="Photolyase/cryptochrome alpha/beta" evidence="1">
    <location>
        <begin position="63"/>
        <end position="121"/>
    </location>
</feature>
<evidence type="ECO:0000313" key="3">
    <source>
        <dbReference type="Proteomes" id="UP000326759"/>
    </source>
</evidence>
<dbReference type="PANTHER" id="PTHR10211:SF0">
    <property type="entry name" value="DEOXYRIBODIPYRIMIDINE PHOTO-LYASE"/>
    <property type="match status" value="1"/>
</dbReference>
<dbReference type="GO" id="GO:0003904">
    <property type="term" value="F:deoxyribodipyrimidine photo-lyase activity"/>
    <property type="evidence" value="ECO:0007669"/>
    <property type="project" value="TreeGrafter"/>
</dbReference>
<dbReference type="PROSITE" id="PS51645">
    <property type="entry name" value="PHR_CRY_ALPHA_BETA"/>
    <property type="match status" value="1"/>
</dbReference>
<comment type="caution">
    <text evidence="2">The sequence shown here is derived from an EMBL/GenBank/DDBJ whole genome shotgun (WGS) entry which is preliminary data.</text>
</comment>
<proteinExistence type="predicted"/>
<dbReference type="PANTHER" id="PTHR10211">
    <property type="entry name" value="DEOXYRIBODIPYRIMIDINE PHOTOLYASE"/>
    <property type="match status" value="1"/>
</dbReference>